<accession>A0A914NNY7</accession>
<dbReference type="WBParaSite" id="Minc3s08502g42317">
    <property type="protein sequence ID" value="Minc3s08502g42317"/>
    <property type="gene ID" value="Minc3s08502g42317"/>
</dbReference>
<evidence type="ECO:0000313" key="1">
    <source>
        <dbReference type="Proteomes" id="UP000887563"/>
    </source>
</evidence>
<sequence length="384" mass="43883">MNNSLFNIESVQQINSRSRNTRGEICNVRFSPFEEQSRPDLTLTTLIASLLDRVMANRPEPRLVGLQLHPPAFHNPFTVPLRPPAQNNAAALAAAIERLNEMSQAGIDLLQGTTITKVIAVWPLDSHRTANPEDNSGACIIDQEHAIAHPCRSIIKIINPNDRYCLARAVYIGLKKVNLIDLNIRRLTPEQQKQQFRAFCRQQEHHLNPIIELMQNSGLPLDLEEYSLNHVAMLQRYVNENAGVEDQIRIVVFKKEQQYQIVFKGEPRAARFNICLLLEKGHYSYLARPEQLFRAHRFCIDCEKGVTRTRHWAGCTVVCRLCMRYGANFPCQFIERIPCNECGFVFPQRACYEHHLNNQVPAEMAGPRTTNFASICQSDELFPV</sequence>
<proteinExistence type="predicted"/>
<dbReference type="AlphaFoldDB" id="A0A914NNY7"/>
<organism evidence="1 2">
    <name type="scientific">Meloidogyne incognita</name>
    <name type="common">Southern root-knot nematode worm</name>
    <name type="synonym">Oxyuris incognita</name>
    <dbReference type="NCBI Taxonomy" id="6306"/>
    <lineage>
        <taxon>Eukaryota</taxon>
        <taxon>Metazoa</taxon>
        <taxon>Ecdysozoa</taxon>
        <taxon>Nematoda</taxon>
        <taxon>Chromadorea</taxon>
        <taxon>Rhabditida</taxon>
        <taxon>Tylenchina</taxon>
        <taxon>Tylenchomorpha</taxon>
        <taxon>Tylenchoidea</taxon>
        <taxon>Meloidogynidae</taxon>
        <taxon>Meloidogyninae</taxon>
        <taxon>Meloidogyne</taxon>
        <taxon>Meloidogyne incognita group</taxon>
    </lineage>
</organism>
<protein>
    <submittedName>
        <fullName evidence="2">Uncharacterized protein</fullName>
    </submittedName>
</protein>
<name>A0A914NNY7_MELIC</name>
<evidence type="ECO:0000313" key="2">
    <source>
        <dbReference type="WBParaSite" id="Minc3s08502g42317"/>
    </source>
</evidence>
<keyword evidence="1" id="KW-1185">Reference proteome</keyword>
<reference evidence="2" key="1">
    <citation type="submission" date="2022-11" db="UniProtKB">
        <authorList>
            <consortium name="WormBaseParasite"/>
        </authorList>
    </citation>
    <scope>IDENTIFICATION</scope>
</reference>
<dbReference type="Proteomes" id="UP000887563">
    <property type="component" value="Unplaced"/>
</dbReference>